<comment type="similarity">
    <text evidence="1">Belongs to the 'GDXG' lipolytic enzyme family.</text>
</comment>
<evidence type="ECO:0000256" key="3">
    <source>
        <dbReference type="PROSITE-ProRule" id="PRU10038"/>
    </source>
</evidence>
<dbReference type="GO" id="GO:0016787">
    <property type="term" value="F:hydrolase activity"/>
    <property type="evidence" value="ECO:0007669"/>
    <property type="project" value="UniProtKB-KW"/>
</dbReference>
<keyword evidence="7" id="KW-1185">Reference proteome</keyword>
<sequence>MPILATQPIKAVYALLAVVYELTRFPIWVLLYTFRVGRPHKSWTFSQALRMRIVKSFLAHSSTVRTKTKLSLEPGVEGDRFTIINPQGNWAYKGPLADTSIRPTKIGAVWTPSALQRSQVDDADVVLHFHGGAYVIGAARDADLGFTTRTFVKHSRITHVLAPAYRLSSNAGGRFPAALQDAVSAYMHLTDKLRVPPSRITISGDSAGGNLALALLRYIHDHGKALGLPWPGCVWLWSPWVNVHAALDITSISSSPQYSTDYLGPTFGHWGASTFSEGCDPMDPYLTPLGNAFESKSPIFVQTGRAEVLYDDNVQIAEEFRAKGASVQLVVKEGAPHDIILVAPVIDFVRVAQEAAKEAGEFLRENRLTAKL</sequence>
<dbReference type="Proteomes" id="UP000799302">
    <property type="component" value="Unassembled WGS sequence"/>
</dbReference>
<accession>A0A6A6UEA2</accession>
<name>A0A6A6UEA2_9PEZI</name>
<evidence type="ECO:0000256" key="2">
    <source>
        <dbReference type="ARBA" id="ARBA00022801"/>
    </source>
</evidence>
<dbReference type="Pfam" id="PF07859">
    <property type="entry name" value="Abhydrolase_3"/>
    <property type="match status" value="1"/>
</dbReference>
<dbReference type="PANTHER" id="PTHR48081:SF17">
    <property type="entry name" value="ALPHA_BETA HYDROLASE FOLD-3 DOMAIN-CONTAINING PROTEIN"/>
    <property type="match status" value="1"/>
</dbReference>
<dbReference type="InterPro" id="IPR013094">
    <property type="entry name" value="AB_hydrolase_3"/>
</dbReference>
<dbReference type="OrthoDB" id="2152029at2759"/>
<dbReference type="PROSITE" id="PS01174">
    <property type="entry name" value="LIPASE_GDXG_SER"/>
    <property type="match status" value="1"/>
</dbReference>
<dbReference type="Gene3D" id="3.40.50.1820">
    <property type="entry name" value="alpha/beta hydrolase"/>
    <property type="match status" value="1"/>
</dbReference>
<keyword evidence="2 6" id="KW-0378">Hydrolase</keyword>
<feature type="domain" description="Alpha/beta hydrolase fold-3" evidence="5">
    <location>
        <begin position="126"/>
        <end position="340"/>
    </location>
</feature>
<evidence type="ECO:0000259" key="5">
    <source>
        <dbReference type="Pfam" id="PF07859"/>
    </source>
</evidence>
<proteinExistence type="inferred from homology"/>
<dbReference type="InterPro" id="IPR050300">
    <property type="entry name" value="GDXG_lipolytic_enzyme"/>
</dbReference>
<dbReference type="InterPro" id="IPR029058">
    <property type="entry name" value="AB_hydrolase_fold"/>
</dbReference>
<evidence type="ECO:0000313" key="7">
    <source>
        <dbReference type="Proteomes" id="UP000799302"/>
    </source>
</evidence>
<gene>
    <name evidence="6" type="ORF">BT63DRAFT_226478</name>
</gene>
<evidence type="ECO:0000313" key="6">
    <source>
        <dbReference type="EMBL" id="KAF2669956.1"/>
    </source>
</evidence>
<keyword evidence="4" id="KW-0812">Transmembrane</keyword>
<reference evidence="6" key="1">
    <citation type="journal article" date="2020" name="Stud. Mycol.">
        <title>101 Dothideomycetes genomes: a test case for predicting lifestyles and emergence of pathogens.</title>
        <authorList>
            <person name="Haridas S."/>
            <person name="Albert R."/>
            <person name="Binder M."/>
            <person name="Bloem J."/>
            <person name="Labutti K."/>
            <person name="Salamov A."/>
            <person name="Andreopoulos B."/>
            <person name="Baker S."/>
            <person name="Barry K."/>
            <person name="Bills G."/>
            <person name="Bluhm B."/>
            <person name="Cannon C."/>
            <person name="Castanera R."/>
            <person name="Culley D."/>
            <person name="Daum C."/>
            <person name="Ezra D."/>
            <person name="Gonzalez J."/>
            <person name="Henrissat B."/>
            <person name="Kuo A."/>
            <person name="Liang C."/>
            <person name="Lipzen A."/>
            <person name="Lutzoni F."/>
            <person name="Magnuson J."/>
            <person name="Mondo S."/>
            <person name="Nolan M."/>
            <person name="Ohm R."/>
            <person name="Pangilinan J."/>
            <person name="Park H.-J."/>
            <person name="Ramirez L."/>
            <person name="Alfaro M."/>
            <person name="Sun H."/>
            <person name="Tritt A."/>
            <person name="Yoshinaga Y."/>
            <person name="Zwiers L.-H."/>
            <person name="Turgeon B."/>
            <person name="Goodwin S."/>
            <person name="Spatafora J."/>
            <person name="Crous P."/>
            <person name="Grigoriev I."/>
        </authorList>
    </citation>
    <scope>NUCLEOTIDE SEQUENCE</scope>
    <source>
        <strain evidence="6">CBS 115976</strain>
    </source>
</reference>
<dbReference type="InterPro" id="IPR033140">
    <property type="entry name" value="Lipase_GDXG_put_SER_AS"/>
</dbReference>
<dbReference type="SUPFAM" id="SSF53474">
    <property type="entry name" value="alpha/beta-Hydrolases"/>
    <property type="match status" value="1"/>
</dbReference>
<feature type="active site" evidence="3">
    <location>
        <position position="206"/>
    </location>
</feature>
<keyword evidence="4" id="KW-1133">Transmembrane helix</keyword>
<protein>
    <submittedName>
        <fullName evidence="6">Alpha/beta-hydrolase</fullName>
    </submittedName>
</protein>
<evidence type="ECO:0000256" key="1">
    <source>
        <dbReference type="ARBA" id="ARBA00010515"/>
    </source>
</evidence>
<dbReference type="PANTHER" id="PTHR48081">
    <property type="entry name" value="AB HYDROLASE SUPERFAMILY PROTEIN C4A8.06C"/>
    <property type="match status" value="1"/>
</dbReference>
<organism evidence="6 7">
    <name type="scientific">Microthyrium microscopicum</name>
    <dbReference type="NCBI Taxonomy" id="703497"/>
    <lineage>
        <taxon>Eukaryota</taxon>
        <taxon>Fungi</taxon>
        <taxon>Dikarya</taxon>
        <taxon>Ascomycota</taxon>
        <taxon>Pezizomycotina</taxon>
        <taxon>Dothideomycetes</taxon>
        <taxon>Dothideomycetes incertae sedis</taxon>
        <taxon>Microthyriales</taxon>
        <taxon>Microthyriaceae</taxon>
        <taxon>Microthyrium</taxon>
    </lineage>
</organism>
<dbReference type="EMBL" id="MU004234">
    <property type="protein sequence ID" value="KAF2669956.1"/>
    <property type="molecule type" value="Genomic_DNA"/>
</dbReference>
<keyword evidence="4" id="KW-0472">Membrane</keyword>
<evidence type="ECO:0000256" key="4">
    <source>
        <dbReference type="SAM" id="Phobius"/>
    </source>
</evidence>
<feature type="transmembrane region" description="Helical" evidence="4">
    <location>
        <begin position="12"/>
        <end position="34"/>
    </location>
</feature>
<dbReference type="AlphaFoldDB" id="A0A6A6UEA2"/>